<evidence type="ECO:0000313" key="3">
    <source>
        <dbReference type="Proteomes" id="UP000800092"/>
    </source>
</evidence>
<feature type="compositionally biased region" description="Basic residues" evidence="1">
    <location>
        <begin position="254"/>
        <end position="265"/>
    </location>
</feature>
<reference evidence="2" key="1">
    <citation type="journal article" date="2020" name="Stud. Mycol.">
        <title>101 Dothideomycetes genomes: a test case for predicting lifestyles and emergence of pathogens.</title>
        <authorList>
            <person name="Haridas S."/>
            <person name="Albert R."/>
            <person name="Binder M."/>
            <person name="Bloem J."/>
            <person name="Labutti K."/>
            <person name="Salamov A."/>
            <person name="Andreopoulos B."/>
            <person name="Baker S."/>
            <person name="Barry K."/>
            <person name="Bills G."/>
            <person name="Bluhm B."/>
            <person name="Cannon C."/>
            <person name="Castanera R."/>
            <person name="Culley D."/>
            <person name="Daum C."/>
            <person name="Ezra D."/>
            <person name="Gonzalez J."/>
            <person name="Henrissat B."/>
            <person name="Kuo A."/>
            <person name="Liang C."/>
            <person name="Lipzen A."/>
            <person name="Lutzoni F."/>
            <person name="Magnuson J."/>
            <person name="Mondo S."/>
            <person name="Nolan M."/>
            <person name="Ohm R."/>
            <person name="Pangilinan J."/>
            <person name="Park H.-J."/>
            <person name="Ramirez L."/>
            <person name="Alfaro M."/>
            <person name="Sun H."/>
            <person name="Tritt A."/>
            <person name="Yoshinaga Y."/>
            <person name="Zwiers L.-H."/>
            <person name="Turgeon B."/>
            <person name="Goodwin S."/>
            <person name="Spatafora J."/>
            <person name="Crous P."/>
            <person name="Grigoriev I."/>
        </authorList>
    </citation>
    <scope>NUCLEOTIDE SEQUENCE</scope>
    <source>
        <strain evidence="2">Tuck. ex Michener</strain>
    </source>
</reference>
<dbReference type="InterPro" id="IPR052766">
    <property type="entry name" value="S41A_metabolite_peptidase"/>
</dbReference>
<organism evidence="2 3">
    <name type="scientific">Viridothelium virens</name>
    <name type="common">Speckled blister lichen</name>
    <name type="synonym">Trypethelium virens</name>
    <dbReference type="NCBI Taxonomy" id="1048519"/>
    <lineage>
        <taxon>Eukaryota</taxon>
        <taxon>Fungi</taxon>
        <taxon>Dikarya</taxon>
        <taxon>Ascomycota</taxon>
        <taxon>Pezizomycotina</taxon>
        <taxon>Dothideomycetes</taxon>
        <taxon>Dothideomycetes incertae sedis</taxon>
        <taxon>Trypetheliales</taxon>
        <taxon>Trypetheliaceae</taxon>
        <taxon>Viridothelium</taxon>
    </lineage>
</organism>
<accession>A0A6A6H4S1</accession>
<proteinExistence type="predicted"/>
<protein>
    <submittedName>
        <fullName evidence="2">Uncharacterized protein</fullName>
    </submittedName>
</protein>
<sequence>MEMMYHDGGVKNVVISGRPNYGSMQTPSGSRDARFYDLDKLDTDIEAAVDIYTDQPNNQPNDLPNRSIDFFFYDGEISLRAQVRRGETVPLAMQFEAAYCRIILTPNTFNNFTNLWSYAADAIWTSPQPCTQGSTRYATSGNISSSAVLPAPAASLPAGVNYTSIGVPFLNTSDNNIPFLIYDGPMPDGGIPGQKNVVRRPGTQQTSQFSNPQPAPLNPKPGSKAPQRPASHQQPLPHGKPGRPVCSSSAPLCNRRHKRRSFPKA</sequence>
<dbReference type="AlphaFoldDB" id="A0A6A6H4S1"/>
<name>A0A6A6H4S1_VIRVR</name>
<dbReference type="Proteomes" id="UP000800092">
    <property type="component" value="Unassembled WGS sequence"/>
</dbReference>
<dbReference type="PANTHER" id="PTHR37049">
    <property type="entry name" value="PEPTIDASE S41 FAMILY PROTEIN"/>
    <property type="match status" value="1"/>
</dbReference>
<dbReference type="EMBL" id="ML991811">
    <property type="protein sequence ID" value="KAF2232879.1"/>
    <property type="molecule type" value="Genomic_DNA"/>
</dbReference>
<feature type="region of interest" description="Disordered" evidence="1">
    <location>
        <begin position="188"/>
        <end position="265"/>
    </location>
</feature>
<dbReference type="OrthoDB" id="27214at2759"/>
<evidence type="ECO:0000313" key="2">
    <source>
        <dbReference type="EMBL" id="KAF2232879.1"/>
    </source>
</evidence>
<dbReference type="PANTHER" id="PTHR37049:SF5">
    <property type="entry name" value="TAIL SPECIFIC PROTEASE DOMAIN-CONTAINING PROTEIN"/>
    <property type="match status" value="1"/>
</dbReference>
<keyword evidence="3" id="KW-1185">Reference proteome</keyword>
<evidence type="ECO:0000256" key="1">
    <source>
        <dbReference type="SAM" id="MobiDB-lite"/>
    </source>
</evidence>
<gene>
    <name evidence="2" type="ORF">EV356DRAFT_534180</name>
</gene>
<feature type="compositionally biased region" description="Polar residues" evidence="1">
    <location>
        <begin position="202"/>
        <end position="212"/>
    </location>
</feature>